<keyword evidence="2" id="KW-1185">Reference proteome</keyword>
<gene>
    <name evidence="1" type="ordered locus">Bamb_6229</name>
</gene>
<accession>Q0B250</accession>
<evidence type="ECO:0000313" key="2">
    <source>
        <dbReference type="Proteomes" id="UP000000662"/>
    </source>
</evidence>
<dbReference type="KEGG" id="bam:Bamb_6229"/>
<organism evidence="1 2">
    <name type="scientific">Burkholderia ambifaria (strain ATCC BAA-244 / DSM 16087 / CCUG 44356 / LMG 19182 / AMMD)</name>
    <name type="common">Burkholderia cepacia (strain AMMD)</name>
    <dbReference type="NCBI Taxonomy" id="339670"/>
    <lineage>
        <taxon>Bacteria</taxon>
        <taxon>Pseudomonadati</taxon>
        <taxon>Pseudomonadota</taxon>
        <taxon>Betaproteobacteria</taxon>
        <taxon>Burkholderiales</taxon>
        <taxon>Burkholderiaceae</taxon>
        <taxon>Burkholderia</taxon>
        <taxon>Burkholderia cepacia complex</taxon>
    </lineage>
</organism>
<sequence>MECLPKPRGQSSTDVVDSRHVLIGSVQHRTATCIPKVNICDRFDLNGIASASLHNRSKIFTRHASTLRQSMSEFENTRPIRP</sequence>
<dbReference type="EMBL" id="CP000442">
    <property type="protein sequence ID" value="ABI91773.1"/>
    <property type="molecule type" value="Genomic_DNA"/>
</dbReference>
<dbReference type="Proteomes" id="UP000000662">
    <property type="component" value="Chromosome 3"/>
</dbReference>
<reference evidence="1" key="1">
    <citation type="submission" date="2006-08" db="EMBL/GenBank/DDBJ databases">
        <title>Complete sequence of Chromosome 3 of Burkholderia cepacia AMMD.</title>
        <authorList>
            <consortium name="US DOE Joint Genome Institute"/>
            <person name="Copeland A."/>
            <person name="Lucas S."/>
            <person name="Lapidus A."/>
            <person name="Barry K."/>
            <person name="Detter J.C."/>
            <person name="Glavina del Rio T."/>
            <person name="Hammon N."/>
            <person name="Israni S."/>
            <person name="Pitluck S."/>
            <person name="Bruce D."/>
            <person name="Chain P."/>
            <person name="Malfatti S."/>
            <person name="Shin M."/>
            <person name="Vergez L."/>
            <person name="Schmutz J."/>
            <person name="Larimer F."/>
            <person name="Land M."/>
            <person name="Hauser L."/>
            <person name="Kyrpides N."/>
            <person name="Kim E."/>
            <person name="Parke J."/>
            <person name="Coenye T."/>
            <person name="Konstantinidis K."/>
            <person name="Ramette A."/>
            <person name="Tiedje J."/>
            <person name="Richardson P."/>
        </authorList>
    </citation>
    <scope>NUCLEOTIDE SEQUENCE</scope>
    <source>
        <strain evidence="1">AMMD</strain>
    </source>
</reference>
<proteinExistence type="predicted"/>
<name>Q0B250_BURCM</name>
<dbReference type="AlphaFoldDB" id="Q0B250"/>
<evidence type="ECO:0000313" key="1">
    <source>
        <dbReference type="EMBL" id="ABI91773.1"/>
    </source>
</evidence>
<protein>
    <submittedName>
        <fullName evidence="1">Uncharacterized protein</fullName>
    </submittedName>
</protein>